<dbReference type="EMBL" id="CP032157">
    <property type="protein sequence ID" value="AXY74501.1"/>
    <property type="molecule type" value="Genomic_DNA"/>
</dbReference>
<dbReference type="RefSeq" id="WP_119050388.1">
    <property type="nucleotide sequence ID" value="NZ_CP032157.1"/>
</dbReference>
<evidence type="ECO:0008006" key="4">
    <source>
        <dbReference type="Google" id="ProtNLM"/>
    </source>
</evidence>
<protein>
    <recommendedName>
        <fullName evidence="4">Outer membrane protein beta-barrel domain-containing protein</fullName>
    </recommendedName>
</protein>
<dbReference type="OrthoDB" id="668980at2"/>
<feature type="signal peptide" evidence="1">
    <location>
        <begin position="1"/>
        <end position="22"/>
    </location>
</feature>
<dbReference type="AlphaFoldDB" id="A0A3B7MVR0"/>
<keyword evidence="1" id="KW-0732">Signal</keyword>
<sequence length="161" mass="16974">MKRINTLALLLVLGLCYAPAQAQLKGFGIGPYLESGVPVGSFSDAYNTGWGAGIGAIINLPAKLAVTGSVGYMQFSGESNIPDLKAIPVRFGLIFRSLPIIYLKAEAGAANYTGDGADGSAFILAPGVGVRLLKFDFQAKYEAWMKSGTNGFFGLKAGYYF</sequence>
<dbReference type="KEGG" id="pseg:D3H65_11155"/>
<evidence type="ECO:0000256" key="1">
    <source>
        <dbReference type="SAM" id="SignalP"/>
    </source>
</evidence>
<dbReference type="Proteomes" id="UP000263900">
    <property type="component" value="Chromosome"/>
</dbReference>
<keyword evidence="3" id="KW-1185">Reference proteome</keyword>
<name>A0A3B7MVR0_9BACT</name>
<evidence type="ECO:0000313" key="2">
    <source>
        <dbReference type="EMBL" id="AXY74501.1"/>
    </source>
</evidence>
<gene>
    <name evidence="2" type="ORF">D3H65_11155</name>
</gene>
<proteinExistence type="predicted"/>
<accession>A0A3B7MVR0</accession>
<evidence type="ECO:0000313" key="3">
    <source>
        <dbReference type="Proteomes" id="UP000263900"/>
    </source>
</evidence>
<feature type="chain" id="PRO_5017763896" description="Outer membrane protein beta-barrel domain-containing protein" evidence="1">
    <location>
        <begin position="23"/>
        <end position="161"/>
    </location>
</feature>
<reference evidence="2 3" key="1">
    <citation type="submission" date="2018-09" db="EMBL/GenBank/DDBJ databases">
        <title>Genome sequencing of strain 6GH32-13.</title>
        <authorList>
            <person name="Weon H.-Y."/>
            <person name="Heo J."/>
            <person name="Kwon S.-W."/>
        </authorList>
    </citation>
    <scope>NUCLEOTIDE SEQUENCE [LARGE SCALE GENOMIC DNA]</scope>
    <source>
        <strain evidence="2 3">5GH32-13</strain>
    </source>
</reference>
<organism evidence="2 3">
    <name type="scientific">Paraflavitalea soli</name>
    <dbReference type="NCBI Taxonomy" id="2315862"/>
    <lineage>
        <taxon>Bacteria</taxon>
        <taxon>Pseudomonadati</taxon>
        <taxon>Bacteroidota</taxon>
        <taxon>Chitinophagia</taxon>
        <taxon>Chitinophagales</taxon>
        <taxon>Chitinophagaceae</taxon>
        <taxon>Paraflavitalea</taxon>
    </lineage>
</organism>